<dbReference type="FunFam" id="3.90.1200.10:FF:000003">
    <property type="entry name" value="fructosamine-3-kinase isoform X1"/>
    <property type="match status" value="1"/>
</dbReference>
<comment type="similarity">
    <text evidence="3">Belongs to the fructosamine kinase family.</text>
</comment>
<dbReference type="EC" id="2.7.1.172" evidence="1"/>
<evidence type="ECO:0000256" key="2">
    <source>
        <dbReference type="ARBA" id="ARBA00048655"/>
    </source>
</evidence>
<dbReference type="Pfam" id="PF03881">
    <property type="entry name" value="Fructosamin_kin"/>
    <property type="match status" value="1"/>
</dbReference>
<evidence type="ECO:0000313" key="5">
    <source>
        <dbReference type="Proteomes" id="UP000812440"/>
    </source>
</evidence>
<keyword evidence="3" id="KW-0808">Transferase</keyword>
<name>A0A8T2JRL1_9PIPI</name>
<dbReference type="InterPro" id="IPR016477">
    <property type="entry name" value="Fructo-/Ketosamine-3-kinase"/>
</dbReference>
<sequence length="256" mass="29130">MTMFAGEVASLEAIRETGTVRVPEPIATAALPSSGGLLILKYIKMRRIGRFAEKLGEQLAELHLHNLITKKKELEGTVGPRIQAVEQFGFHTVTCCGYIPQVNTWQDDWVTFFVTQRLKPQLDLIEQNYGDRVVQSLWSELQLKVNKAFKDTTIFPSLLHGDFWEPNVAEDDSGPVLFDPGSFYGHSEFDLSIGEMFGEHGKTFFTSYHRKLPKAAGFETRSLLYRLFHSLNNWNHFGLEFRESSVTLMAEILENL</sequence>
<gene>
    <name evidence="4" type="ORF">GDO86_013780</name>
</gene>
<dbReference type="PANTHER" id="PTHR12149">
    <property type="entry name" value="FRUCTOSAMINE 3 KINASE-RELATED PROTEIN"/>
    <property type="match status" value="1"/>
</dbReference>
<dbReference type="SUPFAM" id="SSF56112">
    <property type="entry name" value="Protein kinase-like (PK-like)"/>
    <property type="match status" value="1"/>
</dbReference>
<dbReference type="AlphaFoldDB" id="A0A8T2JRL1"/>
<evidence type="ECO:0000256" key="1">
    <source>
        <dbReference type="ARBA" id="ARBA00011961"/>
    </source>
</evidence>
<keyword evidence="3" id="KW-0418">Kinase</keyword>
<dbReference type="PIRSF" id="PIRSF006221">
    <property type="entry name" value="Ketosamine-3-kinase"/>
    <property type="match status" value="1"/>
</dbReference>
<dbReference type="Proteomes" id="UP000812440">
    <property type="component" value="Chromosome 8_10"/>
</dbReference>
<organism evidence="4 5">
    <name type="scientific">Hymenochirus boettgeri</name>
    <name type="common">Congo dwarf clawed frog</name>
    <dbReference type="NCBI Taxonomy" id="247094"/>
    <lineage>
        <taxon>Eukaryota</taxon>
        <taxon>Metazoa</taxon>
        <taxon>Chordata</taxon>
        <taxon>Craniata</taxon>
        <taxon>Vertebrata</taxon>
        <taxon>Euteleostomi</taxon>
        <taxon>Amphibia</taxon>
        <taxon>Batrachia</taxon>
        <taxon>Anura</taxon>
        <taxon>Pipoidea</taxon>
        <taxon>Pipidae</taxon>
        <taxon>Pipinae</taxon>
        <taxon>Hymenochirus</taxon>
    </lineage>
</organism>
<protein>
    <recommendedName>
        <fullName evidence="1">protein-ribulosamine 3-kinase</fullName>
        <ecNumber evidence="1">2.7.1.172</ecNumber>
    </recommendedName>
</protein>
<accession>A0A8T2JRL1</accession>
<comment type="caution">
    <text evidence="4">The sequence shown here is derived from an EMBL/GenBank/DDBJ whole genome shotgun (WGS) entry which is preliminary data.</text>
</comment>
<dbReference type="Gene3D" id="3.90.1200.10">
    <property type="match status" value="1"/>
</dbReference>
<dbReference type="PANTHER" id="PTHR12149:SF12">
    <property type="entry name" value="PROTEIN-RIBULOSAMINE 3-KINASE"/>
    <property type="match status" value="1"/>
</dbReference>
<dbReference type="GO" id="GO:0016301">
    <property type="term" value="F:kinase activity"/>
    <property type="evidence" value="ECO:0007669"/>
    <property type="project" value="UniProtKB-UniRule"/>
</dbReference>
<keyword evidence="5" id="KW-1185">Reference proteome</keyword>
<dbReference type="OrthoDB" id="5772781at2759"/>
<reference evidence="4" key="1">
    <citation type="thesis" date="2020" institute="ProQuest LLC" country="789 East Eisenhower Parkway, Ann Arbor, MI, USA">
        <title>Comparative Genomics and Chromosome Evolution.</title>
        <authorList>
            <person name="Mudd A.B."/>
        </authorList>
    </citation>
    <scope>NUCLEOTIDE SEQUENCE</scope>
    <source>
        <strain evidence="4">Female2</strain>
        <tissue evidence="4">Blood</tissue>
    </source>
</reference>
<dbReference type="InterPro" id="IPR011009">
    <property type="entry name" value="Kinase-like_dom_sf"/>
</dbReference>
<dbReference type="EMBL" id="JAACNH010000003">
    <property type="protein sequence ID" value="KAG8446030.1"/>
    <property type="molecule type" value="Genomic_DNA"/>
</dbReference>
<proteinExistence type="inferred from homology"/>
<comment type="catalytic activity">
    <reaction evidence="2">
        <text>N(6)-D-ribulosyl-L-lysyl-[protein] + ATP = N(6)-(3-O-phospho-D-ribulosyl)-L-lysyl-[protein] + ADP + H(+)</text>
        <dbReference type="Rhea" id="RHEA:48432"/>
        <dbReference type="Rhea" id="RHEA-COMP:12103"/>
        <dbReference type="Rhea" id="RHEA-COMP:12104"/>
        <dbReference type="ChEBI" id="CHEBI:15378"/>
        <dbReference type="ChEBI" id="CHEBI:30616"/>
        <dbReference type="ChEBI" id="CHEBI:90418"/>
        <dbReference type="ChEBI" id="CHEBI:90420"/>
        <dbReference type="ChEBI" id="CHEBI:456216"/>
        <dbReference type="EC" id="2.7.1.172"/>
    </reaction>
    <physiologicalReaction direction="left-to-right" evidence="2">
        <dbReference type="Rhea" id="RHEA:48433"/>
    </physiologicalReaction>
</comment>
<dbReference type="GO" id="GO:0102193">
    <property type="term" value="F:protein-ribulosamine 3-kinase activity"/>
    <property type="evidence" value="ECO:0007669"/>
    <property type="project" value="UniProtKB-EC"/>
</dbReference>
<evidence type="ECO:0000313" key="4">
    <source>
        <dbReference type="EMBL" id="KAG8446030.1"/>
    </source>
</evidence>
<evidence type="ECO:0000256" key="3">
    <source>
        <dbReference type="PIRNR" id="PIRNR006221"/>
    </source>
</evidence>